<evidence type="ECO:0000256" key="1">
    <source>
        <dbReference type="SAM" id="MobiDB-lite"/>
    </source>
</evidence>
<organism evidence="3 4">
    <name type="scientific">Cuscuta australis</name>
    <dbReference type="NCBI Taxonomy" id="267555"/>
    <lineage>
        <taxon>Eukaryota</taxon>
        <taxon>Viridiplantae</taxon>
        <taxon>Streptophyta</taxon>
        <taxon>Embryophyta</taxon>
        <taxon>Tracheophyta</taxon>
        <taxon>Spermatophyta</taxon>
        <taxon>Magnoliopsida</taxon>
        <taxon>eudicotyledons</taxon>
        <taxon>Gunneridae</taxon>
        <taxon>Pentapetalae</taxon>
        <taxon>asterids</taxon>
        <taxon>lamiids</taxon>
        <taxon>Solanales</taxon>
        <taxon>Convolvulaceae</taxon>
        <taxon>Cuscuteae</taxon>
        <taxon>Cuscuta</taxon>
        <taxon>Cuscuta subgen. Grammica</taxon>
        <taxon>Cuscuta sect. Cleistogrammica</taxon>
    </lineage>
</organism>
<dbReference type="AlphaFoldDB" id="A0A328DL69"/>
<sequence length="210" mass="22858">MADSGIVEKVERGGASKAKEKLTVEEYLNFIDSNKQLDLIVAHLREIVDMHGFKPLQKTSKNIVLEAVDSLELIGLGRSTLEEQGVSSHVDLTVKEVMEDLAALKWQECCVTSLQTFNGGNRVSTQIQFKRYEVQDPDLAISKNGTEKKKQKASPALPAGSDGDAEKSVGSCLSAITGGAGKSGKKPDGKKRKRMLKDILQSSAHTFQEQ</sequence>
<evidence type="ECO:0000259" key="2">
    <source>
        <dbReference type="Pfam" id="PF25042"/>
    </source>
</evidence>
<dbReference type="InterPro" id="IPR056689">
    <property type="entry name" value="DUF7787"/>
</dbReference>
<dbReference type="Proteomes" id="UP000249390">
    <property type="component" value="Unassembled WGS sequence"/>
</dbReference>
<proteinExistence type="predicted"/>
<dbReference type="Pfam" id="PF25042">
    <property type="entry name" value="DUF7787"/>
    <property type="match status" value="1"/>
</dbReference>
<feature type="region of interest" description="Disordered" evidence="1">
    <location>
        <begin position="174"/>
        <end position="193"/>
    </location>
</feature>
<protein>
    <recommendedName>
        <fullName evidence="2">DUF7787 domain-containing protein</fullName>
    </recommendedName>
</protein>
<evidence type="ECO:0000313" key="3">
    <source>
        <dbReference type="EMBL" id="RAL45039.1"/>
    </source>
</evidence>
<reference evidence="3 4" key="1">
    <citation type="submission" date="2018-06" db="EMBL/GenBank/DDBJ databases">
        <title>The Genome of Cuscuta australis (Dodder) Provides Insight into the Evolution of Plant Parasitism.</title>
        <authorList>
            <person name="Liu H."/>
        </authorList>
    </citation>
    <scope>NUCLEOTIDE SEQUENCE [LARGE SCALE GENOMIC DNA]</scope>
    <source>
        <strain evidence="4">cv. Yunnan</strain>
        <tissue evidence="3">Vines</tissue>
    </source>
</reference>
<dbReference type="PANTHER" id="PTHR35096">
    <property type="entry name" value="BNAA08G28570D PROTEIN"/>
    <property type="match status" value="1"/>
</dbReference>
<comment type="caution">
    <text evidence="3">The sequence shown here is derived from an EMBL/GenBank/DDBJ whole genome shotgun (WGS) entry which is preliminary data.</text>
</comment>
<feature type="domain" description="DUF7787" evidence="2">
    <location>
        <begin position="19"/>
        <end position="74"/>
    </location>
</feature>
<keyword evidence="4" id="KW-1185">Reference proteome</keyword>
<feature type="region of interest" description="Disordered" evidence="1">
    <location>
        <begin position="140"/>
        <end position="168"/>
    </location>
</feature>
<dbReference type="EMBL" id="NQVE01000142">
    <property type="protein sequence ID" value="RAL45039.1"/>
    <property type="molecule type" value="Genomic_DNA"/>
</dbReference>
<accession>A0A328DL69</accession>
<evidence type="ECO:0000313" key="4">
    <source>
        <dbReference type="Proteomes" id="UP000249390"/>
    </source>
</evidence>
<name>A0A328DL69_9ASTE</name>
<gene>
    <name evidence="3" type="ORF">DM860_003798</name>
</gene>
<dbReference type="PANTHER" id="PTHR35096:SF8">
    <property type="entry name" value="OS03G0308600 PROTEIN"/>
    <property type="match status" value="1"/>
</dbReference>